<evidence type="ECO:0000313" key="3">
    <source>
        <dbReference type="EMBL" id="KAJ7312252.1"/>
    </source>
</evidence>
<evidence type="ECO:0000256" key="1">
    <source>
        <dbReference type="ARBA" id="ARBA00001974"/>
    </source>
</evidence>
<evidence type="ECO:0000259" key="2">
    <source>
        <dbReference type="PROSITE" id="PS00624"/>
    </source>
</evidence>
<dbReference type="EMBL" id="JARIHO010000073">
    <property type="protein sequence ID" value="KAJ7312252.1"/>
    <property type="molecule type" value="Genomic_DNA"/>
</dbReference>
<comment type="cofactor">
    <cofactor evidence="1">
        <name>FAD</name>
        <dbReference type="ChEBI" id="CHEBI:57692"/>
    </cofactor>
</comment>
<dbReference type="PANTHER" id="PTHR47190:SF2">
    <property type="entry name" value="CELLOBIOSE DEHYDROGENASE (AFU_ORTHOLOGUE AFUA_2G17620)"/>
    <property type="match status" value="1"/>
</dbReference>
<organism evidence="3 4">
    <name type="scientific">Mycena albidolilacea</name>
    <dbReference type="NCBI Taxonomy" id="1033008"/>
    <lineage>
        <taxon>Eukaryota</taxon>
        <taxon>Fungi</taxon>
        <taxon>Dikarya</taxon>
        <taxon>Basidiomycota</taxon>
        <taxon>Agaricomycotina</taxon>
        <taxon>Agaricomycetes</taxon>
        <taxon>Agaricomycetidae</taxon>
        <taxon>Agaricales</taxon>
        <taxon>Marasmiineae</taxon>
        <taxon>Mycenaceae</taxon>
        <taxon>Mycena</taxon>
    </lineage>
</organism>
<comment type="caution">
    <text evidence="3">The sequence shown here is derived from an EMBL/GenBank/DDBJ whole genome shotgun (WGS) entry which is preliminary data.</text>
</comment>
<dbReference type="SUPFAM" id="SSF51905">
    <property type="entry name" value="FAD/NAD(P)-binding domain"/>
    <property type="match status" value="1"/>
</dbReference>
<dbReference type="SUPFAM" id="SSF54373">
    <property type="entry name" value="FAD-linked reductases, C-terminal domain"/>
    <property type="match status" value="1"/>
</dbReference>
<evidence type="ECO:0000313" key="4">
    <source>
        <dbReference type="Proteomes" id="UP001218218"/>
    </source>
</evidence>
<gene>
    <name evidence="3" type="ORF">DFH08DRAFT_1087679</name>
</gene>
<dbReference type="InterPro" id="IPR036188">
    <property type="entry name" value="FAD/NAD-bd_sf"/>
</dbReference>
<reference evidence="3" key="1">
    <citation type="submission" date="2023-03" db="EMBL/GenBank/DDBJ databases">
        <title>Massive genome expansion in bonnet fungi (Mycena s.s.) driven by repeated elements and novel gene families across ecological guilds.</title>
        <authorList>
            <consortium name="Lawrence Berkeley National Laboratory"/>
            <person name="Harder C.B."/>
            <person name="Miyauchi S."/>
            <person name="Viragh M."/>
            <person name="Kuo A."/>
            <person name="Thoen E."/>
            <person name="Andreopoulos B."/>
            <person name="Lu D."/>
            <person name="Skrede I."/>
            <person name="Drula E."/>
            <person name="Henrissat B."/>
            <person name="Morin E."/>
            <person name="Kohler A."/>
            <person name="Barry K."/>
            <person name="LaButti K."/>
            <person name="Morin E."/>
            <person name="Salamov A."/>
            <person name="Lipzen A."/>
            <person name="Mereny Z."/>
            <person name="Hegedus B."/>
            <person name="Baldrian P."/>
            <person name="Stursova M."/>
            <person name="Weitz H."/>
            <person name="Taylor A."/>
            <person name="Grigoriev I.V."/>
            <person name="Nagy L.G."/>
            <person name="Martin F."/>
            <person name="Kauserud H."/>
        </authorList>
    </citation>
    <scope>NUCLEOTIDE SEQUENCE</scope>
    <source>
        <strain evidence="3">CBHHK002</strain>
    </source>
</reference>
<dbReference type="PANTHER" id="PTHR47190">
    <property type="entry name" value="DEHYDROGENASE, PUTATIVE-RELATED"/>
    <property type="match status" value="1"/>
</dbReference>
<dbReference type="InterPro" id="IPR053208">
    <property type="entry name" value="GMC_Oxidoreductase_CD"/>
</dbReference>
<protein>
    <recommendedName>
        <fullName evidence="2">Glucose-methanol-choline oxidoreductase N-terminal domain-containing protein</fullName>
    </recommendedName>
</protein>
<dbReference type="Proteomes" id="UP001218218">
    <property type="component" value="Unassembled WGS sequence"/>
</dbReference>
<dbReference type="GO" id="GO:0050660">
    <property type="term" value="F:flavin adenine dinucleotide binding"/>
    <property type="evidence" value="ECO:0007669"/>
    <property type="project" value="InterPro"/>
</dbReference>
<proteinExistence type="predicted"/>
<name>A0AAD6Z957_9AGAR</name>
<feature type="domain" description="Glucose-methanol-choline oxidoreductase N-terminal" evidence="2">
    <location>
        <begin position="82"/>
        <end position="96"/>
    </location>
</feature>
<dbReference type="PROSITE" id="PS00624">
    <property type="entry name" value="GMC_OXRED_2"/>
    <property type="match status" value="1"/>
</dbReference>
<dbReference type="InterPro" id="IPR007867">
    <property type="entry name" value="GMC_OxRtase_C"/>
</dbReference>
<dbReference type="Gene3D" id="3.50.50.60">
    <property type="entry name" value="FAD/NAD(P)-binding domain"/>
    <property type="match status" value="1"/>
</dbReference>
<dbReference type="GO" id="GO:0016614">
    <property type="term" value="F:oxidoreductase activity, acting on CH-OH group of donors"/>
    <property type="evidence" value="ECO:0007669"/>
    <property type="project" value="InterPro"/>
</dbReference>
<accession>A0AAD6Z957</accession>
<dbReference type="Gene3D" id="3.30.410.10">
    <property type="entry name" value="Cholesterol Oxidase, domain 2"/>
    <property type="match status" value="1"/>
</dbReference>
<dbReference type="Pfam" id="PF05199">
    <property type="entry name" value="GMC_oxred_C"/>
    <property type="match status" value="1"/>
</dbReference>
<sequence>MRPEGRENETKKHLANPYPGPVATLARKSLVTLKLYTPVTAVVRTVAGGIITITGVQTNDTSLGPNGVAPLNAGGRVILSAGAFGTSRILYQSGIGPTDMLQVVQNSGNAAAKPHLPPTARINLPVGYNVSDNPGVTLVLAHPFINAYASWANAWTNPRPADVTQYLKNQSGVYADASVKYAVGTVSFFLYLRRTYLISLFPRLNFWRSYVGTDKKTRWIQGTVRPGGVSYPMTNFPFNASQVFAHPNSTGLTSRGRIDSNLNTVPLVQPYFTNPVDEAMLITAINDVIASVKNVPGLKLITPDNTTTVAKFLLLVDIYADIGANKAGTSPASAIVDVNAKVFNTTNLFVVDASIIPSLPYGNPTGLVMSTSEQAVAKILAL</sequence>
<dbReference type="AlphaFoldDB" id="A0AAD6Z957"/>
<dbReference type="InterPro" id="IPR000172">
    <property type="entry name" value="GMC_OxRdtase_N"/>
</dbReference>
<keyword evidence="4" id="KW-1185">Reference proteome</keyword>